<dbReference type="Gene3D" id="2.60.120.1440">
    <property type="match status" value="1"/>
</dbReference>
<dbReference type="RefSeq" id="WP_048506296.1">
    <property type="nucleotide sequence ID" value="NZ_LFND01000003.1"/>
</dbReference>
<dbReference type="PATRIC" id="fig|558151.6.peg.1861"/>
<evidence type="ECO:0000313" key="5">
    <source>
        <dbReference type="Proteomes" id="UP000036261"/>
    </source>
</evidence>
<accession>A0A0J7IEP1</accession>
<dbReference type="InterPro" id="IPR012373">
    <property type="entry name" value="Ferrdict_sens_TM"/>
</dbReference>
<comment type="caution">
    <text evidence="4">The sequence shown here is derived from an EMBL/GenBank/DDBJ whole genome shotgun (WGS) entry which is preliminary data.</text>
</comment>
<organism evidence="4 5">
    <name type="scientific">Chryseobacterium angstadtii</name>
    <dbReference type="NCBI Taxonomy" id="558151"/>
    <lineage>
        <taxon>Bacteria</taxon>
        <taxon>Pseudomonadati</taxon>
        <taxon>Bacteroidota</taxon>
        <taxon>Flavobacteriia</taxon>
        <taxon>Flavobacteriales</taxon>
        <taxon>Weeksellaceae</taxon>
        <taxon>Chryseobacterium group</taxon>
        <taxon>Chryseobacterium</taxon>
    </lineage>
</organism>
<reference evidence="4 5" key="1">
    <citation type="journal article" date="2013" name="Int. J. Syst. Evol. Microbiol.">
        <title>Chryseobacterium angstadtii sp. nov., isolated from a newt tank.</title>
        <authorList>
            <person name="Kirk K.E."/>
            <person name="Hoffman J.A."/>
            <person name="Smith K.A."/>
            <person name="Strahan B.L."/>
            <person name="Failor K.C."/>
            <person name="Krebs J.E."/>
            <person name="Gale A.N."/>
            <person name="Do T.D."/>
            <person name="Sontag T.C."/>
            <person name="Batties A.M."/>
            <person name="Mistiszyn K."/>
            <person name="Newman J.D."/>
        </authorList>
    </citation>
    <scope>NUCLEOTIDE SEQUENCE [LARGE SCALE GENOMIC DNA]</scope>
    <source>
        <strain evidence="4 5">KM</strain>
    </source>
</reference>
<evidence type="ECO:0000259" key="2">
    <source>
        <dbReference type="Pfam" id="PF04773"/>
    </source>
</evidence>
<feature type="transmembrane region" description="Helical" evidence="1">
    <location>
        <begin position="87"/>
        <end position="108"/>
    </location>
</feature>
<dbReference type="GO" id="GO:0016989">
    <property type="term" value="F:sigma factor antagonist activity"/>
    <property type="evidence" value="ECO:0007669"/>
    <property type="project" value="TreeGrafter"/>
</dbReference>
<feature type="domain" description="Protein FecR C-terminal" evidence="3">
    <location>
        <begin position="316"/>
        <end position="380"/>
    </location>
</feature>
<dbReference type="InterPro" id="IPR032508">
    <property type="entry name" value="FecR_C"/>
</dbReference>
<feature type="domain" description="FecR protein" evidence="2">
    <location>
        <begin position="177"/>
        <end position="269"/>
    </location>
</feature>
<dbReference type="AlphaFoldDB" id="A0A0J7IEP1"/>
<evidence type="ECO:0000313" key="4">
    <source>
        <dbReference type="EMBL" id="KMQ64386.1"/>
    </source>
</evidence>
<dbReference type="FunFam" id="2.60.120.1440:FF:000001">
    <property type="entry name" value="Putative anti-sigma factor"/>
    <property type="match status" value="1"/>
</dbReference>
<keyword evidence="1" id="KW-1133">Transmembrane helix</keyword>
<dbReference type="STRING" id="558151.ACM46_08870"/>
<evidence type="ECO:0000259" key="3">
    <source>
        <dbReference type="Pfam" id="PF16344"/>
    </source>
</evidence>
<dbReference type="OrthoDB" id="649666at2"/>
<dbReference type="PANTHER" id="PTHR30273">
    <property type="entry name" value="PERIPLASMIC SIGNAL SENSOR AND SIGMA FACTOR ACTIVATOR FECR-RELATED"/>
    <property type="match status" value="1"/>
</dbReference>
<name>A0A0J7IEP1_9FLAO</name>
<dbReference type="Proteomes" id="UP000036261">
    <property type="component" value="Unassembled WGS sequence"/>
</dbReference>
<evidence type="ECO:0000256" key="1">
    <source>
        <dbReference type="SAM" id="Phobius"/>
    </source>
</evidence>
<keyword evidence="5" id="KW-1185">Reference proteome</keyword>
<gene>
    <name evidence="4" type="ORF">ACM46_08870</name>
</gene>
<protein>
    <recommendedName>
        <fullName evidence="6">FecR family protein</fullName>
    </recommendedName>
</protein>
<dbReference type="GeneID" id="56898562"/>
<dbReference type="InterPro" id="IPR006860">
    <property type="entry name" value="FecR"/>
</dbReference>
<evidence type="ECO:0008006" key="6">
    <source>
        <dbReference type="Google" id="ProtNLM"/>
    </source>
</evidence>
<proteinExistence type="predicted"/>
<dbReference type="PANTHER" id="PTHR30273:SF2">
    <property type="entry name" value="PROTEIN FECR"/>
    <property type="match status" value="1"/>
</dbReference>
<keyword evidence="1" id="KW-0812">Transmembrane</keyword>
<dbReference type="Pfam" id="PF16344">
    <property type="entry name" value="FecR_C"/>
    <property type="match status" value="1"/>
</dbReference>
<dbReference type="Gene3D" id="3.55.50.30">
    <property type="match status" value="1"/>
</dbReference>
<dbReference type="Pfam" id="PF04773">
    <property type="entry name" value="FecR"/>
    <property type="match status" value="1"/>
</dbReference>
<dbReference type="EMBL" id="LFND01000003">
    <property type="protein sequence ID" value="KMQ64386.1"/>
    <property type="molecule type" value="Genomic_DNA"/>
</dbReference>
<keyword evidence="1" id="KW-0472">Membrane</keyword>
<sequence>MERKDVYISFEISNILKKIVQEEPLTFSDHSTLETWLLKDEGNKIYFNNLKNENLVADSIKKLYNTDSNVQFKLIEQKIRKKRKLMLFRKMSIAAGFIVVFGTSIWYLNYKSGTQEPTFKTIENDILPGSNKATITFGNGKAINLKETEGILVTPSGLTYSDGSSINDSEFIGSAILKTPRGGQYKITLADGSKVWLNSNSSLEYPVKFSNNNREVRLNGEAYFEVHHDPKHPFLVNTTLQEVKVLGTTFNIRAYEDKQYTTLVQGSVEIKSNGSTFTRKLKPNEQAIIDHYSLSIKNVDALDFIGWKEGLINSGNISLVELSKEVERWYDVDFKFPQNFKNSESADLSINKNENLSTVLKVIDKTYGVKTEIHGKEVIIR</sequence>